<name>A0A5B6UXH0_9ROSI</name>
<gene>
    <name evidence="1" type="ORF">EPI10_028345</name>
</gene>
<dbReference type="OrthoDB" id="1749313at2759"/>
<evidence type="ECO:0000313" key="1">
    <source>
        <dbReference type="EMBL" id="KAA3461797.1"/>
    </source>
</evidence>
<dbReference type="AlphaFoldDB" id="A0A5B6UXH0"/>
<organism evidence="1 2">
    <name type="scientific">Gossypium australe</name>
    <dbReference type="NCBI Taxonomy" id="47621"/>
    <lineage>
        <taxon>Eukaryota</taxon>
        <taxon>Viridiplantae</taxon>
        <taxon>Streptophyta</taxon>
        <taxon>Embryophyta</taxon>
        <taxon>Tracheophyta</taxon>
        <taxon>Spermatophyta</taxon>
        <taxon>Magnoliopsida</taxon>
        <taxon>eudicotyledons</taxon>
        <taxon>Gunneridae</taxon>
        <taxon>Pentapetalae</taxon>
        <taxon>rosids</taxon>
        <taxon>malvids</taxon>
        <taxon>Malvales</taxon>
        <taxon>Malvaceae</taxon>
        <taxon>Malvoideae</taxon>
        <taxon>Gossypium</taxon>
    </lineage>
</organism>
<protein>
    <submittedName>
        <fullName evidence="1">Protein FAR1-RELATED SEQUENCE 5-like</fullName>
    </submittedName>
</protein>
<dbReference type="Proteomes" id="UP000325315">
    <property type="component" value="Unassembled WGS sequence"/>
</dbReference>
<evidence type="ECO:0000313" key="2">
    <source>
        <dbReference type="Proteomes" id="UP000325315"/>
    </source>
</evidence>
<sequence length="281" mass="32091">MVKIGNDTDKEDALHLNGSDADIPGMIDDRDRPIREHVVPILDDLNPRIVKPQIQALNFELKPMMFRMLQIVRKFSGLPTEDSRLLLRRFLEVCDSFKQQGALEDALRLKLFPYSLRDRARAWLNALLLRRVASWNELLQRVGTGRRVARIMELDATTSLIVQVSSLNNMIRTLKRLVVVQEMKAVELTCVYYGEDHVFYECPANPASVCYMGNFNRNNNRIPMHTIHDGNNILISVGNVKSTPPRYNQPLPQQNVQLSSTSSSSMEALLKEYMAKNNAII</sequence>
<dbReference type="EMBL" id="SMMG02000009">
    <property type="protein sequence ID" value="KAA3461797.1"/>
    <property type="molecule type" value="Genomic_DNA"/>
</dbReference>
<dbReference type="PANTHER" id="PTHR33223">
    <property type="entry name" value="CCHC-TYPE DOMAIN-CONTAINING PROTEIN"/>
    <property type="match status" value="1"/>
</dbReference>
<keyword evidence="2" id="KW-1185">Reference proteome</keyword>
<reference evidence="2" key="1">
    <citation type="journal article" date="2019" name="Plant Biotechnol. J.">
        <title>Genome sequencing of the Australian wild diploid species Gossypium australe highlights disease resistance and delayed gland morphogenesis.</title>
        <authorList>
            <person name="Cai Y."/>
            <person name="Cai X."/>
            <person name="Wang Q."/>
            <person name="Wang P."/>
            <person name="Zhang Y."/>
            <person name="Cai C."/>
            <person name="Xu Y."/>
            <person name="Wang K."/>
            <person name="Zhou Z."/>
            <person name="Wang C."/>
            <person name="Geng S."/>
            <person name="Li B."/>
            <person name="Dong Q."/>
            <person name="Hou Y."/>
            <person name="Wang H."/>
            <person name="Ai P."/>
            <person name="Liu Z."/>
            <person name="Yi F."/>
            <person name="Sun M."/>
            <person name="An G."/>
            <person name="Cheng J."/>
            <person name="Zhang Y."/>
            <person name="Shi Q."/>
            <person name="Xie Y."/>
            <person name="Shi X."/>
            <person name="Chang Y."/>
            <person name="Huang F."/>
            <person name="Chen Y."/>
            <person name="Hong S."/>
            <person name="Mi L."/>
            <person name="Sun Q."/>
            <person name="Zhang L."/>
            <person name="Zhou B."/>
            <person name="Peng R."/>
            <person name="Zhang X."/>
            <person name="Liu F."/>
        </authorList>
    </citation>
    <scope>NUCLEOTIDE SEQUENCE [LARGE SCALE GENOMIC DNA]</scope>
    <source>
        <strain evidence="2">cv. PA1801</strain>
    </source>
</reference>
<comment type="caution">
    <text evidence="1">The sequence shown here is derived from an EMBL/GenBank/DDBJ whole genome shotgun (WGS) entry which is preliminary data.</text>
</comment>
<accession>A0A5B6UXH0</accession>
<proteinExistence type="predicted"/>
<dbReference type="PANTHER" id="PTHR33223:SF6">
    <property type="entry name" value="CCHC-TYPE DOMAIN-CONTAINING PROTEIN"/>
    <property type="match status" value="1"/>
</dbReference>